<reference evidence="1 2" key="1">
    <citation type="submission" date="2015-08" db="EMBL/GenBank/DDBJ databases">
        <title>Next Generation Sequencing and Analysis of the Genome of Puccinia sorghi L Schw, the Causal Agent of Maize Common Rust.</title>
        <authorList>
            <person name="Rochi L."/>
            <person name="Burguener G."/>
            <person name="Darino M."/>
            <person name="Turjanski A."/>
            <person name="Kreff E."/>
            <person name="Dieguez M.J."/>
            <person name="Sacco F."/>
        </authorList>
    </citation>
    <scope>NUCLEOTIDE SEQUENCE [LARGE SCALE GENOMIC DNA]</scope>
    <source>
        <strain evidence="1 2">RO10H11247</strain>
    </source>
</reference>
<dbReference type="AlphaFoldDB" id="A0A0L6U845"/>
<comment type="caution">
    <text evidence="1">The sequence shown here is derived from an EMBL/GenBank/DDBJ whole genome shotgun (WGS) entry which is preliminary data.</text>
</comment>
<dbReference type="Proteomes" id="UP000037035">
    <property type="component" value="Unassembled WGS sequence"/>
</dbReference>
<protein>
    <submittedName>
        <fullName evidence="1">Uncharacterized protein</fullName>
    </submittedName>
</protein>
<gene>
    <name evidence="1" type="ORF">VP01_8923g1</name>
</gene>
<dbReference type="OrthoDB" id="10424785at2759"/>
<sequence length="156" mass="17987">MINLRKQIIAIVNFYPISTMDPSLKSQYQCLSQHLIATSQMALDMLGRQKGHEEASKTGITGIAAKVAKDPNGYCELQSHIGTQIQQRSWRFYLPFILHYLKLCQKKTHKDNDASPFTFFMCIPVEMRFLYTMKNNNNLFKMLINSKAMKICVIDC</sequence>
<evidence type="ECO:0000313" key="1">
    <source>
        <dbReference type="EMBL" id="KNZ44686.1"/>
    </source>
</evidence>
<organism evidence="1 2">
    <name type="scientific">Puccinia sorghi</name>
    <dbReference type="NCBI Taxonomy" id="27349"/>
    <lineage>
        <taxon>Eukaryota</taxon>
        <taxon>Fungi</taxon>
        <taxon>Dikarya</taxon>
        <taxon>Basidiomycota</taxon>
        <taxon>Pucciniomycotina</taxon>
        <taxon>Pucciniomycetes</taxon>
        <taxon>Pucciniales</taxon>
        <taxon>Pucciniaceae</taxon>
        <taxon>Puccinia</taxon>
    </lineage>
</organism>
<name>A0A0L6U845_9BASI</name>
<evidence type="ECO:0000313" key="2">
    <source>
        <dbReference type="Proteomes" id="UP000037035"/>
    </source>
</evidence>
<keyword evidence="2" id="KW-1185">Reference proteome</keyword>
<dbReference type="EMBL" id="LAVV01014519">
    <property type="protein sequence ID" value="KNZ44686.1"/>
    <property type="molecule type" value="Genomic_DNA"/>
</dbReference>
<dbReference type="VEuPathDB" id="FungiDB:VP01_8923g1"/>
<proteinExistence type="predicted"/>
<accession>A0A0L6U845</accession>